<dbReference type="Gene3D" id="1.10.357.10">
    <property type="entry name" value="Tetracycline Repressor, domain 2"/>
    <property type="match status" value="1"/>
</dbReference>
<dbReference type="PANTHER" id="PTHR43479">
    <property type="entry name" value="ACREF/ENVCD OPERON REPRESSOR-RELATED"/>
    <property type="match status" value="1"/>
</dbReference>
<dbReference type="GO" id="GO:0003677">
    <property type="term" value="F:DNA binding"/>
    <property type="evidence" value="ECO:0007669"/>
    <property type="project" value="UniProtKB-UniRule"/>
</dbReference>
<dbReference type="STRING" id="32024.GCA_000788295_01726"/>
<dbReference type="Pfam" id="PF00440">
    <property type="entry name" value="TetR_N"/>
    <property type="match status" value="1"/>
</dbReference>
<proteinExistence type="predicted"/>
<keyword evidence="1" id="KW-0238">DNA-binding</keyword>
<evidence type="ECO:0000313" key="2">
    <source>
        <dbReference type="EMBL" id="SUX11026.1"/>
    </source>
</evidence>
<dbReference type="PROSITE" id="PS50977">
    <property type="entry name" value="HTH_TETR_2"/>
    <property type="match status" value="1"/>
</dbReference>
<dbReference type="AlphaFoldDB" id="A0A381DK35"/>
<dbReference type="InterPro" id="IPR001647">
    <property type="entry name" value="HTH_TetR"/>
</dbReference>
<name>A0A381DK35_9BACT</name>
<dbReference type="OrthoDB" id="5422199at2"/>
<accession>A0A381DK35</accession>
<dbReference type="SUPFAM" id="SSF46689">
    <property type="entry name" value="Homeodomain-like"/>
    <property type="match status" value="1"/>
</dbReference>
<dbReference type="PANTHER" id="PTHR43479:SF11">
    <property type="entry name" value="ACREF_ENVCD OPERON REPRESSOR-RELATED"/>
    <property type="match status" value="1"/>
</dbReference>
<dbReference type="InterPro" id="IPR050624">
    <property type="entry name" value="HTH-type_Tx_Regulator"/>
</dbReference>
<evidence type="ECO:0000313" key="3">
    <source>
        <dbReference type="Proteomes" id="UP000254920"/>
    </source>
</evidence>
<dbReference type="EMBL" id="UFVD01000001">
    <property type="protein sequence ID" value="SUX11026.1"/>
    <property type="molecule type" value="Genomic_DNA"/>
</dbReference>
<evidence type="ECO:0000256" key="1">
    <source>
        <dbReference type="ARBA" id="ARBA00023125"/>
    </source>
</evidence>
<reference evidence="2 3" key="1">
    <citation type="submission" date="2018-06" db="EMBL/GenBank/DDBJ databases">
        <authorList>
            <consortium name="Pathogen Informatics"/>
            <person name="Doyle S."/>
        </authorList>
    </citation>
    <scope>NUCLEOTIDE SEQUENCE [LARGE SCALE GENOMIC DNA]</scope>
    <source>
        <strain evidence="2 3">NCTC12475</strain>
    </source>
</reference>
<gene>
    <name evidence="2" type="primary">yfiR</name>
    <name evidence="2" type="ORF">NCTC12475_01240</name>
</gene>
<protein>
    <submittedName>
        <fullName evidence="2">Transcription regulator protein</fullName>
    </submittedName>
</protein>
<dbReference type="RefSeq" id="WP_089181805.1">
    <property type="nucleotide sequence ID" value="NZ_CP043427.1"/>
</dbReference>
<sequence>MKQDEISIKTQNRLGKILKVSFDIFLQKGYANTSLSDIVSQSGGSLSTIYKYFKNKEGLFKAILENGIKKFYKEIDKKIDLKENLSIEEFLYRFSDVYLDTVLNDKSVMFYRLVFSEAATKDINLKKIMYEYELTLINKILVGFLKKEEHANKFIDKDLESVVMSFWFSVREPFLYRRLLFNQNIKLKKSEKDAHIRKKINIFLHGNLR</sequence>
<dbReference type="PRINTS" id="PR00455">
    <property type="entry name" value="HTHTETR"/>
</dbReference>
<keyword evidence="3" id="KW-1185">Reference proteome</keyword>
<dbReference type="InterPro" id="IPR009057">
    <property type="entry name" value="Homeodomain-like_sf"/>
</dbReference>
<dbReference type="GeneID" id="93089895"/>
<organism evidence="2 3">
    <name type="scientific">Campylobacter sputorum subsp. sputorum</name>
    <dbReference type="NCBI Taxonomy" id="32024"/>
    <lineage>
        <taxon>Bacteria</taxon>
        <taxon>Pseudomonadati</taxon>
        <taxon>Campylobacterota</taxon>
        <taxon>Epsilonproteobacteria</taxon>
        <taxon>Campylobacterales</taxon>
        <taxon>Campylobacteraceae</taxon>
        <taxon>Campylobacter</taxon>
    </lineage>
</organism>
<dbReference type="Gene3D" id="1.10.10.60">
    <property type="entry name" value="Homeodomain-like"/>
    <property type="match status" value="1"/>
</dbReference>
<dbReference type="Proteomes" id="UP000254920">
    <property type="component" value="Unassembled WGS sequence"/>
</dbReference>